<dbReference type="GeneID" id="104595185"/>
<feature type="chain" id="PRO_5010666072" description="protein disulfide-isomerase" evidence="13">
    <location>
        <begin position="30"/>
        <end position="541"/>
    </location>
</feature>
<dbReference type="Pfam" id="PF13848">
    <property type="entry name" value="Thioredoxin_6"/>
    <property type="match status" value="1"/>
</dbReference>
<dbReference type="CDD" id="cd02982">
    <property type="entry name" value="PDI_b'_family"/>
    <property type="match status" value="1"/>
</dbReference>
<dbReference type="CDD" id="cd02981">
    <property type="entry name" value="PDI_b_family"/>
    <property type="match status" value="1"/>
</dbReference>
<evidence type="ECO:0000256" key="8">
    <source>
        <dbReference type="ARBA" id="ARBA00023157"/>
    </source>
</evidence>
<dbReference type="OMA" id="MLIYIDI"/>
<dbReference type="PANTHER" id="PTHR18929:SF189">
    <property type="entry name" value="PROTEIN DISULFIDE ISOMERASE-LIKE 1-5-RELATED"/>
    <property type="match status" value="1"/>
</dbReference>
<sequence>MFRAKPFSRFICFSVTLLLLLRCFVSAAASDTIVDDEDDLKGYEELLALDEEEEREGPQVRSSEAGAEVLSKAQRIVLELNNDNTKRVIDDNEFVLLLGYAPWCPRSAELMPQFAEAATTLKEMGSPLLLAKLDAESYPKAASLLGIRGFPTLLLFVNGSSQVYTGGFSAEDIVIWARKKTGAPVIRLSSVTEAEKFLENNTMFVIGLFERFEGPDYEEFVKAANADNETQFAEACGIEVAKVLFPDIKPKNLFLGLVKSEPEKYTTFEDTFVKEKILQFLENNKFPLVTMLTELNSVKVYSSSIKLQVYIFAEANDLKNFLLLLQDVARKFKSKIMFVCVDIAEGNLAKPFLTLFGLEESEQTVVTAFDYRINSKYLLESDLTPSNLEEFCSGLLSGTLSPYFKSQPMPNNKGETIQTIVGRTFDDLVLSSLQHVLLEVHTPWCIKCKTTSKQIEKLAKHFRRFDNLIFGRIDASSNEHPKLQITDYPTLLFYPSGDKLNPIKQATKSSLKELAAFINKNVKGTEDRRQPSEEEATKDEL</sequence>
<dbReference type="PROSITE" id="PS51352">
    <property type="entry name" value="THIOREDOXIN_2"/>
    <property type="match status" value="2"/>
</dbReference>
<feature type="region of interest" description="Disordered" evidence="12">
    <location>
        <begin position="522"/>
        <end position="541"/>
    </location>
</feature>
<name>A0A1U8Q2B2_NELNU</name>
<feature type="signal peptide" evidence="13">
    <location>
        <begin position="1"/>
        <end position="29"/>
    </location>
</feature>
<dbReference type="GO" id="GO:0005783">
    <property type="term" value="C:endoplasmic reticulum"/>
    <property type="evidence" value="ECO:0000318"/>
    <property type="project" value="GO_Central"/>
</dbReference>
<evidence type="ECO:0000256" key="7">
    <source>
        <dbReference type="ARBA" id="ARBA00022824"/>
    </source>
</evidence>
<keyword evidence="5 13" id="KW-0732">Signal</keyword>
<dbReference type="FunFam" id="3.40.30.10:FF:000134">
    <property type="entry name" value="Protein disulfide-isomerase"/>
    <property type="match status" value="1"/>
</dbReference>
<evidence type="ECO:0000313" key="15">
    <source>
        <dbReference type="Proteomes" id="UP000189703"/>
    </source>
</evidence>
<feature type="domain" description="Thioredoxin" evidence="14">
    <location>
        <begin position="46"/>
        <end position="182"/>
    </location>
</feature>
<dbReference type="InterPro" id="IPR013766">
    <property type="entry name" value="Thioredoxin_domain"/>
</dbReference>
<evidence type="ECO:0000256" key="12">
    <source>
        <dbReference type="SAM" id="MobiDB-lite"/>
    </source>
</evidence>
<evidence type="ECO:0000256" key="9">
    <source>
        <dbReference type="ARBA" id="ARBA00023180"/>
    </source>
</evidence>
<keyword evidence="15" id="KW-1185">Reference proteome</keyword>
<evidence type="ECO:0000256" key="6">
    <source>
        <dbReference type="ARBA" id="ARBA00022737"/>
    </source>
</evidence>
<dbReference type="SUPFAM" id="SSF52833">
    <property type="entry name" value="Thioredoxin-like"/>
    <property type="match status" value="4"/>
</dbReference>
<reference evidence="16 17" key="1">
    <citation type="submission" date="2025-04" db="UniProtKB">
        <authorList>
            <consortium name="RefSeq"/>
        </authorList>
    </citation>
    <scope>IDENTIFICATION</scope>
</reference>
<keyword evidence="6" id="KW-0677">Repeat</keyword>
<evidence type="ECO:0000259" key="14">
    <source>
        <dbReference type="PROSITE" id="PS51352"/>
    </source>
</evidence>
<evidence type="ECO:0000256" key="11">
    <source>
        <dbReference type="ARBA" id="ARBA00023284"/>
    </source>
</evidence>
<dbReference type="PANTHER" id="PTHR18929">
    <property type="entry name" value="PROTEIN DISULFIDE ISOMERASE"/>
    <property type="match status" value="1"/>
</dbReference>
<comment type="catalytic activity">
    <reaction evidence="1">
        <text>Catalyzes the rearrangement of -S-S- bonds in proteins.</text>
        <dbReference type="EC" id="5.3.4.1"/>
    </reaction>
</comment>
<evidence type="ECO:0000256" key="13">
    <source>
        <dbReference type="SAM" id="SignalP"/>
    </source>
</evidence>
<evidence type="ECO:0000256" key="4">
    <source>
        <dbReference type="ARBA" id="ARBA00012723"/>
    </source>
</evidence>
<dbReference type="RefSeq" id="XP_010254101.1">
    <property type="nucleotide sequence ID" value="XM_010255799.2"/>
</dbReference>
<dbReference type="EC" id="5.3.4.1" evidence="4"/>
<evidence type="ECO:0000313" key="16">
    <source>
        <dbReference type="RefSeq" id="XP_010254101.1"/>
    </source>
</evidence>
<dbReference type="GO" id="GO:0006457">
    <property type="term" value="P:protein folding"/>
    <property type="evidence" value="ECO:0000318"/>
    <property type="project" value="GO_Central"/>
</dbReference>
<keyword evidence="10" id="KW-0413">Isomerase</keyword>
<dbReference type="RefSeq" id="XP_019052959.1">
    <property type="nucleotide sequence ID" value="XM_019197414.1"/>
</dbReference>
<proteinExistence type="inferred from homology"/>
<evidence type="ECO:0000256" key="3">
    <source>
        <dbReference type="ARBA" id="ARBA00006347"/>
    </source>
</evidence>
<feature type="compositionally biased region" description="Basic and acidic residues" evidence="12">
    <location>
        <begin position="523"/>
        <end position="532"/>
    </location>
</feature>
<keyword evidence="9" id="KW-0325">Glycoprotein</keyword>
<organism evidence="15 17">
    <name type="scientific">Nelumbo nucifera</name>
    <name type="common">Sacred lotus</name>
    <dbReference type="NCBI Taxonomy" id="4432"/>
    <lineage>
        <taxon>Eukaryota</taxon>
        <taxon>Viridiplantae</taxon>
        <taxon>Streptophyta</taxon>
        <taxon>Embryophyta</taxon>
        <taxon>Tracheophyta</taxon>
        <taxon>Spermatophyta</taxon>
        <taxon>Magnoliopsida</taxon>
        <taxon>Proteales</taxon>
        <taxon>Nelumbonaceae</taxon>
        <taxon>Nelumbo</taxon>
    </lineage>
</organism>
<dbReference type="STRING" id="4432.A0A1U8Q2B2"/>
<dbReference type="Gene3D" id="3.40.30.10">
    <property type="entry name" value="Glutaredoxin"/>
    <property type="match status" value="4"/>
</dbReference>
<dbReference type="GO" id="GO:0034976">
    <property type="term" value="P:response to endoplasmic reticulum stress"/>
    <property type="evidence" value="ECO:0000318"/>
    <property type="project" value="GO_Central"/>
</dbReference>
<dbReference type="Proteomes" id="UP000189703">
    <property type="component" value="Unplaced"/>
</dbReference>
<comment type="similarity">
    <text evidence="3">Belongs to the protein disulfide isomerase family.</text>
</comment>
<dbReference type="OrthoDB" id="427280at2759"/>
<dbReference type="FunFam" id="3.40.30.10:FF:000201">
    <property type="entry name" value="Protein disulfide isomerase-like 1-5"/>
    <property type="match status" value="1"/>
</dbReference>
<evidence type="ECO:0000256" key="1">
    <source>
        <dbReference type="ARBA" id="ARBA00001182"/>
    </source>
</evidence>
<dbReference type="FunFam" id="3.40.30.10:FF:000042">
    <property type="entry name" value="protein disulfide-isomerase A2"/>
    <property type="match status" value="1"/>
</dbReference>
<evidence type="ECO:0000256" key="10">
    <source>
        <dbReference type="ARBA" id="ARBA00023235"/>
    </source>
</evidence>
<dbReference type="eggNOG" id="KOG0190">
    <property type="taxonomic scope" value="Eukaryota"/>
</dbReference>
<evidence type="ECO:0000256" key="5">
    <source>
        <dbReference type="ARBA" id="ARBA00022729"/>
    </source>
</evidence>
<dbReference type="CDD" id="cd02961">
    <property type="entry name" value="PDI_a_family"/>
    <property type="match status" value="1"/>
</dbReference>
<dbReference type="Pfam" id="PF00085">
    <property type="entry name" value="Thioredoxin"/>
    <property type="match status" value="2"/>
</dbReference>
<keyword evidence="8" id="KW-1015">Disulfide bond</keyword>
<dbReference type="GO" id="GO:0005788">
    <property type="term" value="C:endoplasmic reticulum lumen"/>
    <property type="evidence" value="ECO:0007669"/>
    <property type="project" value="UniProtKB-SubCell"/>
</dbReference>
<dbReference type="AlphaFoldDB" id="A0A1U8Q2B2"/>
<accession>A0A1U8Q2B2</accession>
<evidence type="ECO:0000313" key="17">
    <source>
        <dbReference type="RefSeq" id="XP_019052959.1"/>
    </source>
</evidence>
<evidence type="ECO:0000256" key="2">
    <source>
        <dbReference type="ARBA" id="ARBA00004319"/>
    </source>
</evidence>
<dbReference type="GO" id="GO:0003756">
    <property type="term" value="F:protein disulfide isomerase activity"/>
    <property type="evidence" value="ECO:0000318"/>
    <property type="project" value="GO_Central"/>
</dbReference>
<dbReference type="KEGG" id="nnu:104595185"/>
<keyword evidence="11" id="KW-0676">Redox-active center</keyword>
<gene>
    <name evidence="16 17" type="primary">LOC104595185</name>
</gene>
<protein>
    <recommendedName>
        <fullName evidence="4">protein disulfide-isomerase</fullName>
        <ecNumber evidence="4">5.3.4.1</ecNumber>
    </recommendedName>
</protein>
<dbReference type="FunFam" id="3.40.30.10:FF:000204">
    <property type="entry name" value="Protein disulfide isomerase-like 1-6"/>
    <property type="match status" value="1"/>
</dbReference>
<dbReference type="InterPro" id="IPR036249">
    <property type="entry name" value="Thioredoxin-like_sf"/>
</dbReference>
<feature type="domain" description="Thioredoxin" evidence="14">
    <location>
        <begin position="395"/>
        <end position="541"/>
    </location>
</feature>
<comment type="subcellular location">
    <subcellularLocation>
        <location evidence="2">Endoplasmic reticulum lumen</location>
    </subcellularLocation>
</comment>
<keyword evidence="7" id="KW-0256">Endoplasmic reticulum</keyword>